<dbReference type="SUPFAM" id="SSF56300">
    <property type="entry name" value="Metallo-dependent phosphatases"/>
    <property type="match status" value="1"/>
</dbReference>
<organism evidence="1 2">
    <name type="scientific">Christiangramia crocea</name>
    <dbReference type="NCBI Taxonomy" id="2904124"/>
    <lineage>
        <taxon>Bacteria</taxon>
        <taxon>Pseudomonadati</taxon>
        <taxon>Bacteroidota</taxon>
        <taxon>Flavobacteriia</taxon>
        <taxon>Flavobacteriales</taxon>
        <taxon>Flavobacteriaceae</taxon>
        <taxon>Christiangramia</taxon>
    </lineage>
</organism>
<gene>
    <name evidence="1" type="ORF">LU635_04950</name>
</gene>
<dbReference type="AlphaFoldDB" id="A0A9X1UV62"/>
<evidence type="ECO:0000313" key="1">
    <source>
        <dbReference type="EMBL" id="MCG9970977.1"/>
    </source>
</evidence>
<comment type="caution">
    <text evidence="1">The sequence shown here is derived from an EMBL/GenBank/DDBJ whole genome shotgun (WGS) entry which is preliminary data.</text>
</comment>
<protein>
    <recommendedName>
        <fullName evidence="3">Calcineurin-like phosphoesterase domain-containing protein</fullName>
    </recommendedName>
</protein>
<keyword evidence="2" id="KW-1185">Reference proteome</keyword>
<dbReference type="Gene3D" id="3.60.21.10">
    <property type="match status" value="1"/>
</dbReference>
<reference evidence="1" key="1">
    <citation type="submission" date="2021-12" db="EMBL/GenBank/DDBJ databases">
        <title>Description of Gramella crocea sp. nov., a new bacterium isolated from activated sludge.</title>
        <authorList>
            <person name="Zhang X."/>
        </authorList>
    </citation>
    <scope>NUCLEOTIDE SEQUENCE</scope>
    <source>
        <strain evidence="1">YB25</strain>
    </source>
</reference>
<evidence type="ECO:0000313" key="2">
    <source>
        <dbReference type="Proteomes" id="UP001139344"/>
    </source>
</evidence>
<evidence type="ECO:0008006" key="3">
    <source>
        <dbReference type="Google" id="ProtNLM"/>
    </source>
</evidence>
<name>A0A9X1UV62_9FLAO</name>
<dbReference type="EMBL" id="JAJSON010000014">
    <property type="protein sequence ID" value="MCG9970977.1"/>
    <property type="molecule type" value="Genomic_DNA"/>
</dbReference>
<dbReference type="Proteomes" id="UP001139344">
    <property type="component" value="Unassembled WGS sequence"/>
</dbReference>
<accession>A0A9X1UV62</accession>
<proteinExistence type="predicted"/>
<dbReference type="RefSeq" id="WP_240096825.1">
    <property type="nucleotide sequence ID" value="NZ_JAJSON010000014.1"/>
</dbReference>
<sequence length="400" mass="45354">MDESKRVTINDPSILKKLNLDKNATNRYRLKGETLEQYQNLVEENNTLTDTNNYTPKGGFTAVGEDGKMMDIKKYCSYYDLDFTKVRSYKLVTHTAVPYYNIAFYETVLDTDLSSDEFKDAIEKGLRKFKYTKKTTAGTGTTTIKISDLHFGAYVENLLRTQNFSIDILREDLRFAAARINAKNHKKVHIHLLGDLIESFTGLNHKNSWKGIDKFTIGSKAVMMCSQVLHEDFLSQINNLDCIKIVAGNHDRVTSSKDEDTNGEAAELIAWGLRLMGYNVEFHPLVIKHIVDGICHILMHGDKAISKKSAEKICWDYGEQGMFNLICLGHLHATIQSLTIKQRDSFKEVEEESVDHIKMHCPSIFTGNQFSEYLGFTTRKAIVSVEDNGKGIPDINNLAL</sequence>
<dbReference type="InterPro" id="IPR029052">
    <property type="entry name" value="Metallo-depent_PP-like"/>
</dbReference>